<name>A0ABV2FQS3_9HYPH</name>
<proteinExistence type="predicted"/>
<dbReference type="EMBL" id="JBEPLT010000035">
    <property type="protein sequence ID" value="MET3560862.1"/>
    <property type="molecule type" value="Genomic_DNA"/>
</dbReference>
<reference evidence="1 2" key="1">
    <citation type="submission" date="2024-06" db="EMBL/GenBank/DDBJ databases">
        <title>Genomic Encyclopedia of Type Strains, Phase IV (KMG-IV): sequencing the most valuable type-strain genomes for metagenomic binning, comparative biology and taxonomic classification.</title>
        <authorList>
            <person name="Goeker M."/>
        </authorList>
    </citation>
    <scope>NUCLEOTIDE SEQUENCE [LARGE SCALE GENOMIC DNA]</scope>
    <source>
        <strain evidence="1 2">DSM 23650</strain>
    </source>
</reference>
<evidence type="ECO:0000313" key="2">
    <source>
        <dbReference type="Proteomes" id="UP001549112"/>
    </source>
</evidence>
<dbReference type="Proteomes" id="UP001549112">
    <property type="component" value="Unassembled WGS sequence"/>
</dbReference>
<organism evidence="1 2">
    <name type="scientific">Bartonella japonica</name>
    <dbReference type="NCBI Taxonomy" id="357761"/>
    <lineage>
        <taxon>Bacteria</taxon>
        <taxon>Pseudomonadati</taxon>
        <taxon>Pseudomonadota</taxon>
        <taxon>Alphaproteobacteria</taxon>
        <taxon>Hyphomicrobiales</taxon>
        <taxon>Bartonellaceae</taxon>
        <taxon>Bartonella</taxon>
    </lineage>
</organism>
<accession>A0ABV2FQS3</accession>
<sequence>MKMIFGEALTNEGGIRRGAGGLLLVLEGCC</sequence>
<evidence type="ECO:0000313" key="1">
    <source>
        <dbReference type="EMBL" id="MET3560862.1"/>
    </source>
</evidence>
<comment type="caution">
    <text evidence="1">The sequence shown here is derived from an EMBL/GenBank/DDBJ whole genome shotgun (WGS) entry which is preliminary data.</text>
</comment>
<keyword evidence="2" id="KW-1185">Reference proteome</keyword>
<protein>
    <submittedName>
        <fullName evidence="1">Uncharacterized protein</fullName>
    </submittedName>
</protein>
<gene>
    <name evidence="1" type="ORF">ABID39_001578</name>
</gene>